<dbReference type="Gene3D" id="2.30.290.10">
    <property type="entry name" value="BH3618-like"/>
    <property type="match status" value="1"/>
</dbReference>
<accession>A0ABU5PNF4</accession>
<dbReference type="SUPFAM" id="SSF141457">
    <property type="entry name" value="BH3618-like"/>
    <property type="match status" value="1"/>
</dbReference>
<keyword evidence="4" id="KW-0143">Chaperone</keyword>
<evidence type="ECO:0000313" key="5">
    <source>
        <dbReference type="EMBL" id="MEA3571362.1"/>
    </source>
</evidence>
<dbReference type="Proteomes" id="UP001292216">
    <property type="component" value="Unassembled WGS sequence"/>
</dbReference>
<keyword evidence="3 4" id="KW-0810">Translation regulation</keyword>
<proteinExistence type="inferred from homology"/>
<reference evidence="5 6" key="1">
    <citation type="submission" date="2023-12" db="EMBL/GenBank/DDBJ databases">
        <title>Whole genome sequencing of Paenibacillus phoenicis isolated from the Phoenix Mars Lander spacecraft assembly facility.</title>
        <authorList>
            <person name="Garcia A."/>
            <person name="Venkateswaran K."/>
        </authorList>
    </citation>
    <scope>NUCLEOTIDE SEQUENCE [LARGE SCALE GENOMIC DNA]</scope>
    <source>
        <strain evidence="5 6">3PO2SA</strain>
    </source>
</reference>
<keyword evidence="2 4" id="KW-1005">Bacterial flagellum biogenesis</keyword>
<dbReference type="Pfam" id="PF02623">
    <property type="entry name" value="FliW"/>
    <property type="match status" value="1"/>
</dbReference>
<evidence type="ECO:0000256" key="3">
    <source>
        <dbReference type="ARBA" id="ARBA00022845"/>
    </source>
</evidence>
<evidence type="ECO:0000256" key="2">
    <source>
        <dbReference type="ARBA" id="ARBA00022795"/>
    </source>
</evidence>
<comment type="subcellular location">
    <subcellularLocation>
        <location evidence="4">Cytoplasm</location>
    </subcellularLocation>
</comment>
<dbReference type="PANTHER" id="PTHR39190:SF1">
    <property type="entry name" value="FLAGELLAR ASSEMBLY FACTOR FLIW"/>
    <property type="match status" value="1"/>
</dbReference>
<comment type="similarity">
    <text evidence="4">Belongs to the FliW family.</text>
</comment>
<protein>
    <recommendedName>
        <fullName evidence="4">Flagellar assembly factor FliW</fullName>
    </recommendedName>
</protein>
<comment type="caution">
    <text evidence="5">The sequence shown here is derived from an EMBL/GenBank/DDBJ whole genome shotgun (WGS) entry which is preliminary data.</text>
</comment>
<dbReference type="HAMAP" id="MF_01185">
    <property type="entry name" value="FliW"/>
    <property type="match status" value="1"/>
</dbReference>
<keyword evidence="6" id="KW-1185">Reference proteome</keyword>
<dbReference type="PANTHER" id="PTHR39190">
    <property type="entry name" value="FLAGELLAR ASSEMBLY FACTOR FLIW"/>
    <property type="match status" value="1"/>
</dbReference>
<evidence type="ECO:0000256" key="1">
    <source>
        <dbReference type="ARBA" id="ARBA00022490"/>
    </source>
</evidence>
<keyword evidence="5" id="KW-0966">Cell projection</keyword>
<name>A0ABU5PNF4_9BACL</name>
<gene>
    <name evidence="4 5" type="primary">fliW</name>
    <name evidence="5" type="ORF">U9M73_15515</name>
</gene>
<comment type="function">
    <text evidence="4">Acts as an anti-CsrA protein, binds CsrA and prevents it from repressing translation of its target genes, one of which is flagellin. Binds to flagellin and participates in the assembly of the flagellum.</text>
</comment>
<keyword evidence="5" id="KW-0969">Cilium</keyword>
<organism evidence="5 6">
    <name type="scientific">Paenibacillus phoenicis</name>
    <dbReference type="NCBI Taxonomy" id="554117"/>
    <lineage>
        <taxon>Bacteria</taxon>
        <taxon>Bacillati</taxon>
        <taxon>Bacillota</taxon>
        <taxon>Bacilli</taxon>
        <taxon>Bacillales</taxon>
        <taxon>Paenibacillaceae</taxon>
        <taxon>Paenibacillus</taxon>
    </lineage>
</organism>
<dbReference type="EMBL" id="JAYERP010000001">
    <property type="protein sequence ID" value="MEA3571362.1"/>
    <property type="molecule type" value="Genomic_DNA"/>
</dbReference>
<sequence length="141" mass="16224">MMQIQSQAYGLLEVEEEQIYSFEPGILGLTEIKQYALFPMKDTPFYVLHALQDQVSFILLPSHEVVENYSFRIPEDIISLMEISSPEDVGVMLIVNIQEENLYVNLMAPVLLAPHSRKGCQYVIKDQEFPIRHPLQVKEGK</sequence>
<dbReference type="RefSeq" id="WP_009225340.1">
    <property type="nucleotide sequence ID" value="NZ_CBCSKM010000001.1"/>
</dbReference>
<comment type="subunit">
    <text evidence="4">Interacts with translational regulator CsrA and flagellin(s).</text>
</comment>
<dbReference type="InterPro" id="IPR024046">
    <property type="entry name" value="Flagellar_assmbl_FliW_dom_sf"/>
</dbReference>
<evidence type="ECO:0000256" key="4">
    <source>
        <dbReference type="HAMAP-Rule" id="MF_01185"/>
    </source>
</evidence>
<evidence type="ECO:0000313" key="6">
    <source>
        <dbReference type="Proteomes" id="UP001292216"/>
    </source>
</evidence>
<keyword evidence="5" id="KW-0282">Flagellum</keyword>
<dbReference type="InterPro" id="IPR003775">
    <property type="entry name" value="Flagellar_assembly_factor_FliW"/>
</dbReference>
<keyword evidence="1 4" id="KW-0963">Cytoplasm</keyword>